<dbReference type="Proteomes" id="UP000703893">
    <property type="component" value="Unassembled WGS sequence"/>
</dbReference>
<feature type="region of interest" description="Disordered" evidence="1">
    <location>
        <begin position="174"/>
        <end position="203"/>
    </location>
</feature>
<dbReference type="EMBL" id="VGJX01000006">
    <property type="protein sequence ID" value="MBM3273552.1"/>
    <property type="molecule type" value="Genomic_DNA"/>
</dbReference>
<proteinExistence type="predicted"/>
<organism evidence="2 3">
    <name type="scientific">Candidatus Tanganyikabacteria bacterium</name>
    <dbReference type="NCBI Taxonomy" id="2961651"/>
    <lineage>
        <taxon>Bacteria</taxon>
        <taxon>Bacillati</taxon>
        <taxon>Candidatus Sericytochromatia</taxon>
        <taxon>Candidatus Tanganyikabacteria</taxon>
    </lineage>
</organism>
<name>A0A937X3H5_9BACT</name>
<accession>A0A937X3H5</accession>
<evidence type="ECO:0000313" key="3">
    <source>
        <dbReference type="Proteomes" id="UP000703893"/>
    </source>
</evidence>
<feature type="compositionally biased region" description="Low complexity" evidence="1">
    <location>
        <begin position="190"/>
        <end position="203"/>
    </location>
</feature>
<evidence type="ECO:0000313" key="2">
    <source>
        <dbReference type="EMBL" id="MBM3273552.1"/>
    </source>
</evidence>
<comment type="caution">
    <text evidence="2">The sequence shown here is derived from an EMBL/GenBank/DDBJ whole genome shotgun (WGS) entry which is preliminary data.</text>
</comment>
<gene>
    <name evidence="2" type="ORF">FJZ00_00260</name>
</gene>
<evidence type="ECO:0000256" key="1">
    <source>
        <dbReference type="SAM" id="MobiDB-lite"/>
    </source>
</evidence>
<dbReference type="InterPro" id="IPR036365">
    <property type="entry name" value="PGBD-like_sf"/>
</dbReference>
<sequence>MSGSIRKLGGFPAVSDSRAVVAGPRTAARASAAPRQASLSATAGEVSTLPLSADTSTVSSAGDRSYRALFGNRAYVTDGAEPKLLERAGQVLARTPELAESQLARSVAAGKLEPGDVAELQRFLQDRGFSVGAPGADGKYGPLTHSALQGFLAAVPAPAPASASAPASVSVAAGEVSARPRSGRDDRRGSPAGTAPVATATATAAETASESAAASATAYASASASACASASAPPSGAFRPRSMTETGSAFIARIRDLPLDKREAAIVAAITSDNVPDFLRKAAEVRVTARGKDGKLHEAVIPVLPDYLAVGTECDFVRVPLSPLAAQRIADTLGFSLPTRKLVDDIYGQADVKLTPKPLPPIGMKMMTVDYFDRHNATIAGQLGGTPPAGLVAGHKKDVILSNAVAQHPDRVIIYGWHQPGGKAIQPLSWIHENTYSDYSHGVRLVGKTITVDGQPRPLAEVLADPDLAPLVSDEGPIRTARYKL</sequence>
<dbReference type="SUPFAM" id="SSF47090">
    <property type="entry name" value="PGBD-like"/>
    <property type="match status" value="1"/>
</dbReference>
<protein>
    <submittedName>
        <fullName evidence="2">Peptidoglycan-binding protein</fullName>
    </submittedName>
</protein>
<reference evidence="2 3" key="1">
    <citation type="submission" date="2019-03" db="EMBL/GenBank/DDBJ databases">
        <title>Lake Tanganyika Metagenome-Assembled Genomes (MAGs).</title>
        <authorList>
            <person name="Tran P."/>
        </authorList>
    </citation>
    <scope>NUCLEOTIDE SEQUENCE [LARGE SCALE GENOMIC DNA]</scope>
    <source>
        <strain evidence="2">K_DeepCast_65m_m2_236</strain>
    </source>
</reference>
<dbReference type="AlphaFoldDB" id="A0A937X3H5"/>